<gene>
    <name evidence="2" type="ORF">Q8A67_024848</name>
</gene>
<organism evidence="2 3">
    <name type="scientific">Cirrhinus molitorella</name>
    <name type="common">mud carp</name>
    <dbReference type="NCBI Taxonomy" id="172907"/>
    <lineage>
        <taxon>Eukaryota</taxon>
        <taxon>Metazoa</taxon>
        <taxon>Chordata</taxon>
        <taxon>Craniata</taxon>
        <taxon>Vertebrata</taxon>
        <taxon>Euteleostomi</taxon>
        <taxon>Actinopterygii</taxon>
        <taxon>Neopterygii</taxon>
        <taxon>Teleostei</taxon>
        <taxon>Ostariophysi</taxon>
        <taxon>Cypriniformes</taxon>
        <taxon>Cyprinidae</taxon>
        <taxon>Labeoninae</taxon>
        <taxon>Labeonini</taxon>
        <taxon>Cirrhinus</taxon>
    </lineage>
</organism>
<evidence type="ECO:0000313" key="3">
    <source>
        <dbReference type="Proteomes" id="UP001187343"/>
    </source>
</evidence>
<evidence type="ECO:0000313" key="2">
    <source>
        <dbReference type="EMBL" id="KAK2870456.1"/>
    </source>
</evidence>
<evidence type="ECO:0000256" key="1">
    <source>
        <dbReference type="SAM" id="MobiDB-lite"/>
    </source>
</evidence>
<dbReference type="AlphaFoldDB" id="A0AA88NZ77"/>
<dbReference type="Proteomes" id="UP001187343">
    <property type="component" value="Unassembled WGS sequence"/>
</dbReference>
<feature type="region of interest" description="Disordered" evidence="1">
    <location>
        <begin position="97"/>
        <end position="116"/>
    </location>
</feature>
<dbReference type="EMBL" id="JAUYZG010000024">
    <property type="protein sequence ID" value="KAK2870456.1"/>
    <property type="molecule type" value="Genomic_DNA"/>
</dbReference>
<keyword evidence="3" id="KW-1185">Reference proteome</keyword>
<name>A0AA88NZ77_9TELE</name>
<comment type="caution">
    <text evidence="2">The sequence shown here is derived from an EMBL/GenBank/DDBJ whole genome shotgun (WGS) entry which is preliminary data.</text>
</comment>
<sequence length="178" mass="19684">MKYILPMRDKINTAYVSIFALPHSRVHVLASGDVSNCGEFCFELVLNAPVLRSRRSAGCLLQLFLRGFCADHLEPKQKEKLRSISGRSASLWFRAAVSSPSRSSQPPQQQSRGVRELHDSRDALIPIRFFIFPQASGCSGRLHGVSSDDTSVQSSGIWGMVTAVRQPKERRLAGAVQT</sequence>
<protein>
    <submittedName>
        <fullName evidence="2">Uncharacterized protein</fullName>
    </submittedName>
</protein>
<proteinExistence type="predicted"/>
<accession>A0AA88NZ77</accession>
<reference evidence="2" key="1">
    <citation type="submission" date="2023-08" db="EMBL/GenBank/DDBJ databases">
        <title>Chromosome-level Genome Assembly of mud carp (Cirrhinus molitorella).</title>
        <authorList>
            <person name="Liu H."/>
        </authorList>
    </citation>
    <scope>NUCLEOTIDE SEQUENCE</scope>
    <source>
        <strain evidence="2">Prfri</strain>
        <tissue evidence="2">Muscle</tissue>
    </source>
</reference>
<feature type="compositionally biased region" description="Low complexity" evidence="1">
    <location>
        <begin position="98"/>
        <end position="112"/>
    </location>
</feature>